<dbReference type="InParanoid" id="B4D6B0"/>
<dbReference type="Gene3D" id="3.40.50.410">
    <property type="entry name" value="von Willebrand factor, type A domain"/>
    <property type="match status" value="1"/>
</dbReference>
<feature type="transmembrane region" description="Helical" evidence="1">
    <location>
        <begin position="52"/>
        <end position="73"/>
    </location>
</feature>
<comment type="caution">
    <text evidence="3">The sequence shown here is derived from an EMBL/GenBank/DDBJ whole genome shotgun (WGS) entry which is preliminary data.</text>
</comment>
<dbReference type="InterPro" id="IPR029062">
    <property type="entry name" value="Class_I_gatase-like"/>
</dbReference>
<dbReference type="eggNOG" id="COG5426">
    <property type="taxonomic scope" value="Bacteria"/>
</dbReference>
<sequence>MVALSPEADRVSSFVDLAHPWALAFALVVVFLVWAQHRSLADMTPLQRKVCFALRVFIMLLLVLALAGIRWLLPSQELSVLFVVDHSASISAPAQKEARNFVSTSLAAQHTSDTAGVIGFAAKPELWQAPAVHLQPAAQWPEPTDRKATDIGGALDFASAIFPAGKARRVVLLTDGNDTGGQAAAGATRLAAQGVELMTVPLHNESAPEVLVEKVEVPRRLKAGEPFDLTAHIRSNVVTTAKVKLYQNQFLIEQRDMEIKVGDNAFRAPNLKADGNFITYEVEILPAQDTVAENNRASATASLRGEPKVLLVDSDENNGRALAGVLQKEKISVETRGLSALPKTLEDLQQFDLFLLSDVSALNLGRQQMDLYRRWVQDFGGGFVMIGGENSFGVGGYYRTPIEQMLPVRMEHDDRLDTPTVAMLVVLDRSGSMTAAVAGQTKISLADQGAVFAMNALQPKDYFGVVAVDTKPHTVVPLAPISAKGAAEQKILSITAGGGGIYIYTSMVEAFQQLRDIPARVKHLLLFSDAADAEEKAAGEMSDGIRTGGNSLDLASAMLAAKITTSVVGLGTEQDKDTPFLRQLAERGSGRFYLTDDATTLPQIFSTETMKVAQSSLIEEPFLAVAMNKSPITTGIDWPQSPLLLGYNATKPKPTADILLATEHGEPLLATWRYGLGQAAAFTSDAKSRWAAEWLTWPGYGKFWSQLVRSLMRKSDQSSFQVNTSETGHQLELTIDAIKPDGSFRNQMPVSVNMLRADGSTETHAAEQEGPGQYRALFDLPEEGTSIFSVSSPDLPDGGYVFGHTRSYPEEFLRTEVNESLLHTLTSLGRGKFAPSPAEVFARPTVAARTHRELTNYFLELALLLLPLDIWLRRRTWRA</sequence>
<proteinExistence type="predicted"/>
<dbReference type="SMART" id="SM00327">
    <property type="entry name" value="VWA"/>
    <property type="match status" value="2"/>
</dbReference>
<dbReference type="PANTHER" id="PTHR37947">
    <property type="entry name" value="BLL2462 PROTEIN"/>
    <property type="match status" value="1"/>
</dbReference>
<keyword evidence="1" id="KW-0812">Transmembrane</keyword>
<name>B4D6B0_9BACT</name>
<accession>B4D6B0</accession>
<dbReference type="eggNOG" id="COG2304">
    <property type="taxonomic scope" value="Bacteria"/>
</dbReference>
<dbReference type="PROSITE" id="PS50234">
    <property type="entry name" value="VWFA"/>
    <property type="match status" value="1"/>
</dbReference>
<evidence type="ECO:0000259" key="2">
    <source>
        <dbReference type="PROSITE" id="PS50234"/>
    </source>
</evidence>
<dbReference type="InterPro" id="IPR002035">
    <property type="entry name" value="VWF_A"/>
</dbReference>
<dbReference type="PANTHER" id="PTHR37947:SF2">
    <property type="entry name" value="VON WILLEBRAND FACTOR TYPE A"/>
    <property type="match status" value="1"/>
</dbReference>
<dbReference type="CDD" id="cd00198">
    <property type="entry name" value="vWFA"/>
    <property type="match status" value="2"/>
</dbReference>
<dbReference type="EMBL" id="ABVL01000015">
    <property type="protein sequence ID" value="EDY18019.1"/>
    <property type="molecule type" value="Genomic_DNA"/>
</dbReference>
<dbReference type="InterPro" id="IPR010768">
    <property type="entry name" value="GATase1-like"/>
</dbReference>
<dbReference type="InterPro" id="IPR036465">
    <property type="entry name" value="vWFA_dom_sf"/>
</dbReference>
<dbReference type="AlphaFoldDB" id="B4D6B0"/>
<dbReference type="Pfam" id="PF07090">
    <property type="entry name" value="GATase1_like"/>
    <property type="match status" value="1"/>
</dbReference>
<dbReference type="SUPFAM" id="SSF53300">
    <property type="entry name" value="vWA-like"/>
    <property type="match status" value="2"/>
</dbReference>
<keyword evidence="1" id="KW-0472">Membrane</keyword>
<dbReference type="SUPFAM" id="SSF52317">
    <property type="entry name" value="Class I glutamine amidotransferase-like"/>
    <property type="match status" value="2"/>
</dbReference>
<dbReference type="STRING" id="497964.CfE428DRAFT_4449"/>
<evidence type="ECO:0000313" key="3">
    <source>
        <dbReference type="EMBL" id="EDY18019.1"/>
    </source>
</evidence>
<feature type="transmembrane region" description="Helical" evidence="1">
    <location>
        <begin position="20"/>
        <end position="40"/>
    </location>
</feature>
<reference evidence="3 4" key="1">
    <citation type="journal article" date="2011" name="J. Bacteriol.">
        <title>Genome sequence of Chthoniobacter flavus Ellin428, an aerobic heterotrophic soil bacterium.</title>
        <authorList>
            <person name="Kant R."/>
            <person name="van Passel M.W."/>
            <person name="Palva A."/>
            <person name="Lucas S."/>
            <person name="Lapidus A."/>
            <person name="Glavina Del Rio T."/>
            <person name="Dalin E."/>
            <person name="Tice H."/>
            <person name="Bruce D."/>
            <person name="Goodwin L."/>
            <person name="Pitluck S."/>
            <person name="Larimer F.W."/>
            <person name="Land M.L."/>
            <person name="Hauser L."/>
            <person name="Sangwan P."/>
            <person name="de Vos W.M."/>
            <person name="Janssen P.H."/>
            <person name="Smidt H."/>
        </authorList>
    </citation>
    <scope>NUCLEOTIDE SEQUENCE [LARGE SCALE GENOMIC DNA]</scope>
    <source>
        <strain evidence="3 4">Ellin428</strain>
    </source>
</reference>
<gene>
    <name evidence="3" type="ORF">CfE428DRAFT_4449</name>
</gene>
<evidence type="ECO:0000256" key="1">
    <source>
        <dbReference type="SAM" id="Phobius"/>
    </source>
</evidence>
<organism evidence="3 4">
    <name type="scientific">Chthoniobacter flavus Ellin428</name>
    <dbReference type="NCBI Taxonomy" id="497964"/>
    <lineage>
        <taxon>Bacteria</taxon>
        <taxon>Pseudomonadati</taxon>
        <taxon>Verrucomicrobiota</taxon>
        <taxon>Spartobacteria</taxon>
        <taxon>Chthoniobacterales</taxon>
        <taxon>Chthoniobacteraceae</taxon>
        <taxon>Chthoniobacter</taxon>
    </lineage>
</organism>
<keyword evidence="1" id="KW-1133">Transmembrane helix</keyword>
<dbReference type="Gene3D" id="3.40.50.880">
    <property type="match status" value="2"/>
</dbReference>
<dbReference type="Pfam" id="PF13519">
    <property type="entry name" value="VWA_2"/>
    <property type="match status" value="2"/>
</dbReference>
<keyword evidence="4" id="KW-1185">Reference proteome</keyword>
<feature type="domain" description="VWFA" evidence="2">
    <location>
        <begin position="422"/>
        <end position="608"/>
    </location>
</feature>
<dbReference type="Proteomes" id="UP000005824">
    <property type="component" value="Unassembled WGS sequence"/>
</dbReference>
<protein>
    <submittedName>
        <fullName evidence="3">von Willebrand factor type A</fullName>
    </submittedName>
</protein>
<evidence type="ECO:0000313" key="4">
    <source>
        <dbReference type="Proteomes" id="UP000005824"/>
    </source>
</evidence>